<evidence type="ECO:0000259" key="2">
    <source>
        <dbReference type="Pfam" id="PF20152"/>
    </source>
</evidence>
<reference evidence="3" key="1">
    <citation type="journal article" date="2019" name="Environ. Microbiol.">
        <title>Fungal ecological strategies reflected in gene transcription - a case study of two litter decomposers.</title>
        <authorList>
            <person name="Barbi F."/>
            <person name="Kohler A."/>
            <person name="Barry K."/>
            <person name="Baskaran P."/>
            <person name="Daum C."/>
            <person name="Fauchery L."/>
            <person name="Ihrmark K."/>
            <person name="Kuo A."/>
            <person name="LaButti K."/>
            <person name="Lipzen A."/>
            <person name="Morin E."/>
            <person name="Grigoriev I.V."/>
            <person name="Henrissat B."/>
            <person name="Lindahl B."/>
            <person name="Martin F."/>
        </authorList>
    </citation>
    <scope>NUCLEOTIDE SEQUENCE</scope>
    <source>
        <strain evidence="3">JB14</strain>
    </source>
</reference>
<keyword evidence="1" id="KW-1133">Transmembrane helix</keyword>
<feature type="transmembrane region" description="Helical" evidence="1">
    <location>
        <begin position="210"/>
        <end position="231"/>
    </location>
</feature>
<accession>A0A6A4GN09</accession>
<dbReference type="PANTHER" id="PTHR40465">
    <property type="entry name" value="CHROMOSOME 1, WHOLE GENOME SHOTGUN SEQUENCE"/>
    <property type="match status" value="1"/>
</dbReference>
<feature type="transmembrane region" description="Helical" evidence="1">
    <location>
        <begin position="125"/>
        <end position="149"/>
    </location>
</feature>
<sequence>MSNTTEVPVSTDTLLLIGPILVGSLFSWCLFGISIVQLQTKLLFLLKNKVSDHLKVYAVFVLDIFQSVVVANVGWHTLCTGWGHPSALQFPGWTFSALPCVSGFVSAWVQVFFAWRIRNLGKWRVVPLVIVLLGLAQCGAACAIGIGFIPLKNIAELHRPDMFARTIVWLGGAALADILIAVSMIYLLYSAKQNIVFKKTDKMISRLIRITVETGAITATSAILELILFRASASSNLHLTIALMLCKIYSNAFMACLNSRAGSGLVKTVVTENESSVQWNSFGHVFNDSPSGIGSGNNATVVHLQKTTQVHSDETNKRVKHFVFSFLPT</sequence>
<feature type="transmembrane region" description="Helical" evidence="1">
    <location>
        <begin position="90"/>
        <end position="113"/>
    </location>
</feature>
<feature type="domain" description="DUF6534" evidence="2">
    <location>
        <begin position="173"/>
        <end position="261"/>
    </location>
</feature>
<feature type="transmembrane region" description="Helical" evidence="1">
    <location>
        <begin position="14"/>
        <end position="36"/>
    </location>
</feature>
<evidence type="ECO:0000313" key="3">
    <source>
        <dbReference type="EMBL" id="KAE9387131.1"/>
    </source>
</evidence>
<dbReference type="Pfam" id="PF20152">
    <property type="entry name" value="DUF6534"/>
    <property type="match status" value="1"/>
</dbReference>
<organism evidence="3 4">
    <name type="scientific">Gymnopus androsaceus JB14</name>
    <dbReference type="NCBI Taxonomy" id="1447944"/>
    <lineage>
        <taxon>Eukaryota</taxon>
        <taxon>Fungi</taxon>
        <taxon>Dikarya</taxon>
        <taxon>Basidiomycota</taxon>
        <taxon>Agaricomycotina</taxon>
        <taxon>Agaricomycetes</taxon>
        <taxon>Agaricomycetidae</taxon>
        <taxon>Agaricales</taxon>
        <taxon>Marasmiineae</taxon>
        <taxon>Omphalotaceae</taxon>
        <taxon>Gymnopus</taxon>
    </lineage>
</organism>
<dbReference type="EMBL" id="ML769821">
    <property type="protein sequence ID" value="KAE9387131.1"/>
    <property type="molecule type" value="Genomic_DNA"/>
</dbReference>
<keyword evidence="1" id="KW-0812">Transmembrane</keyword>
<feature type="transmembrane region" description="Helical" evidence="1">
    <location>
        <begin position="169"/>
        <end position="189"/>
    </location>
</feature>
<dbReference type="AlphaFoldDB" id="A0A6A4GN09"/>
<protein>
    <recommendedName>
        <fullName evidence="2">DUF6534 domain-containing protein</fullName>
    </recommendedName>
</protein>
<dbReference type="Proteomes" id="UP000799118">
    <property type="component" value="Unassembled WGS sequence"/>
</dbReference>
<dbReference type="PANTHER" id="PTHR40465:SF1">
    <property type="entry name" value="DUF6534 DOMAIN-CONTAINING PROTEIN"/>
    <property type="match status" value="1"/>
</dbReference>
<keyword evidence="1" id="KW-0472">Membrane</keyword>
<gene>
    <name evidence="3" type="ORF">BT96DRAFT_1081114</name>
</gene>
<evidence type="ECO:0000313" key="4">
    <source>
        <dbReference type="Proteomes" id="UP000799118"/>
    </source>
</evidence>
<keyword evidence="4" id="KW-1185">Reference proteome</keyword>
<evidence type="ECO:0000256" key="1">
    <source>
        <dbReference type="SAM" id="Phobius"/>
    </source>
</evidence>
<dbReference type="InterPro" id="IPR045339">
    <property type="entry name" value="DUF6534"/>
</dbReference>
<name>A0A6A4GN09_9AGAR</name>
<dbReference type="OrthoDB" id="2681808at2759"/>
<feature type="transmembrane region" description="Helical" evidence="1">
    <location>
        <begin position="56"/>
        <end position="78"/>
    </location>
</feature>
<proteinExistence type="predicted"/>